<dbReference type="PROSITE" id="PS51186">
    <property type="entry name" value="GNAT"/>
    <property type="match status" value="1"/>
</dbReference>
<evidence type="ECO:0000256" key="1">
    <source>
        <dbReference type="SAM" id="Phobius"/>
    </source>
</evidence>
<keyword evidence="4" id="KW-1185">Reference proteome</keyword>
<dbReference type="SUPFAM" id="SSF55729">
    <property type="entry name" value="Acyl-CoA N-acyltransferases (Nat)"/>
    <property type="match status" value="1"/>
</dbReference>
<dbReference type="OrthoDB" id="2744543at2759"/>
<reference evidence="3" key="1">
    <citation type="submission" date="2021-02" db="EMBL/GenBank/DDBJ databases">
        <authorList>
            <person name="Dougan E. K."/>
            <person name="Rhodes N."/>
            <person name="Thang M."/>
            <person name="Chan C."/>
        </authorList>
    </citation>
    <scope>NUCLEOTIDE SEQUENCE</scope>
</reference>
<name>A0A812SPB5_SYMPI</name>
<dbReference type="GO" id="GO:0006048">
    <property type="term" value="P:UDP-N-acetylglucosamine biosynthetic process"/>
    <property type="evidence" value="ECO:0007669"/>
    <property type="project" value="UniProtKB-UniPathway"/>
</dbReference>
<dbReference type="CDD" id="cd04301">
    <property type="entry name" value="NAT_SF"/>
    <property type="match status" value="1"/>
</dbReference>
<dbReference type="EMBL" id="CAJNIZ010026641">
    <property type="protein sequence ID" value="CAE7493714.1"/>
    <property type="molecule type" value="Genomic_DNA"/>
</dbReference>
<sequence length="536" mass="59155">MTISVITKTPDPETYLSLRAAGGLSPYDLEAAGLGLKNSLHCVLLLDGETAVGMGRLVGDGGLFVQVTDIVVHPDYQGRGHGQQIMAALVKHIETELPPSIYVSLIADVPANRLYEKFGFRETAPSSLGMARRGRLIRDGTAREARFMSNIAQRSLEGVFLAVFGIASRIYTPLRSWIGAAVLCLFVLMTAAVVQVFPVSNWDMLAYTATAIEPETADAADLHAKTYALVKANVSEGEYVTLTEDRPYRIHQAKDADAFQTMLGFYRLKVLYVETARLLSGIAGTVEAFRLISLLSVFAVGGVLLAWLGRTGTLSYGPVAAAFLMLCSFGYAAQLVSPDLYATFFLLLSAFFFLEKWDVPATLALVCAFLVRPDHLAFVGVFFVFAAVYGPGRWAMSACFAACLGIYVWLTRGADHPGWWVHMWFTHIEYVPTLKDFDPPFSITAYVEMLVRSTVRAVMGFTWIAVLFGLVVFFAKCISADRLDLRSRVLLYAAFTSICAKYVVFPHYETRFHLPYLVIMGMILLVGWHRQQTAAQ</sequence>
<dbReference type="Proteomes" id="UP000649617">
    <property type="component" value="Unassembled WGS sequence"/>
</dbReference>
<accession>A0A812SPB5</accession>
<evidence type="ECO:0000313" key="4">
    <source>
        <dbReference type="Proteomes" id="UP000649617"/>
    </source>
</evidence>
<organism evidence="3 4">
    <name type="scientific">Symbiodinium pilosum</name>
    <name type="common">Dinoflagellate</name>
    <dbReference type="NCBI Taxonomy" id="2952"/>
    <lineage>
        <taxon>Eukaryota</taxon>
        <taxon>Sar</taxon>
        <taxon>Alveolata</taxon>
        <taxon>Dinophyceae</taxon>
        <taxon>Suessiales</taxon>
        <taxon>Symbiodiniaceae</taxon>
        <taxon>Symbiodinium</taxon>
    </lineage>
</organism>
<feature type="transmembrane region" description="Helical" evidence="1">
    <location>
        <begin position="363"/>
        <end position="387"/>
    </location>
</feature>
<dbReference type="Pfam" id="PF13508">
    <property type="entry name" value="Acetyltransf_7"/>
    <property type="match status" value="1"/>
</dbReference>
<protein>
    <submittedName>
        <fullName evidence="3">Ycf52 protein</fullName>
    </submittedName>
</protein>
<dbReference type="UniPathway" id="UPA00113">
    <property type="reaction ID" value="UER00529"/>
</dbReference>
<feature type="transmembrane region" description="Helical" evidence="1">
    <location>
        <begin position="489"/>
        <end position="508"/>
    </location>
</feature>
<feature type="transmembrane region" description="Helical" evidence="1">
    <location>
        <begin position="457"/>
        <end position="477"/>
    </location>
</feature>
<dbReference type="AlphaFoldDB" id="A0A812SPB5"/>
<feature type="transmembrane region" description="Helical" evidence="1">
    <location>
        <begin position="314"/>
        <end position="333"/>
    </location>
</feature>
<proteinExistence type="predicted"/>
<comment type="caution">
    <text evidence="3">The sequence shown here is derived from an EMBL/GenBank/DDBJ whole genome shotgun (WGS) entry which is preliminary data.</text>
</comment>
<keyword evidence="1" id="KW-0472">Membrane</keyword>
<gene>
    <name evidence="3" type="primary">ycf52</name>
    <name evidence="3" type="ORF">SPIL2461_LOCUS12726</name>
</gene>
<feature type="transmembrane region" description="Helical" evidence="1">
    <location>
        <begin position="288"/>
        <end position="308"/>
    </location>
</feature>
<dbReference type="InterPro" id="IPR000182">
    <property type="entry name" value="GNAT_dom"/>
</dbReference>
<feature type="transmembrane region" description="Helical" evidence="1">
    <location>
        <begin position="177"/>
        <end position="197"/>
    </location>
</feature>
<dbReference type="PANTHER" id="PTHR43233:SF1">
    <property type="entry name" value="FAMILY N-ACETYLTRANSFERASE, PUTATIVE (AFU_ORTHOLOGUE AFUA_6G03350)-RELATED"/>
    <property type="match status" value="1"/>
</dbReference>
<keyword evidence="1" id="KW-0812">Transmembrane</keyword>
<dbReference type="InterPro" id="IPR053144">
    <property type="entry name" value="Acetyltransferase_Butenolide"/>
</dbReference>
<evidence type="ECO:0000313" key="3">
    <source>
        <dbReference type="EMBL" id="CAE7493714.1"/>
    </source>
</evidence>
<feature type="transmembrane region" description="Helical" evidence="1">
    <location>
        <begin position="514"/>
        <end position="530"/>
    </location>
</feature>
<feature type="domain" description="N-acetyltransferase" evidence="2">
    <location>
        <begin position="1"/>
        <end position="149"/>
    </location>
</feature>
<dbReference type="InterPro" id="IPR016181">
    <property type="entry name" value="Acyl_CoA_acyltransferase"/>
</dbReference>
<dbReference type="Gene3D" id="3.40.630.30">
    <property type="match status" value="1"/>
</dbReference>
<dbReference type="PANTHER" id="PTHR43233">
    <property type="entry name" value="FAMILY N-ACETYLTRANSFERASE, PUTATIVE (AFU_ORTHOLOGUE AFUA_6G03350)-RELATED"/>
    <property type="match status" value="1"/>
</dbReference>
<keyword evidence="1" id="KW-1133">Transmembrane helix</keyword>
<dbReference type="GO" id="GO:0016747">
    <property type="term" value="F:acyltransferase activity, transferring groups other than amino-acyl groups"/>
    <property type="evidence" value="ECO:0007669"/>
    <property type="project" value="InterPro"/>
</dbReference>
<evidence type="ECO:0000259" key="2">
    <source>
        <dbReference type="PROSITE" id="PS51186"/>
    </source>
</evidence>